<evidence type="ECO:0000256" key="11">
    <source>
        <dbReference type="ARBA" id="ARBA00031159"/>
    </source>
</evidence>
<dbReference type="GO" id="GO:0050660">
    <property type="term" value="F:flavin adenine dinucleotide binding"/>
    <property type="evidence" value="ECO:0007669"/>
    <property type="project" value="InterPro"/>
</dbReference>
<evidence type="ECO:0000256" key="9">
    <source>
        <dbReference type="ARBA" id="ARBA00023002"/>
    </source>
</evidence>
<name>A0A8I2YYV3_9AGAM</name>
<comment type="cofactor">
    <cofactor evidence="2">
        <name>FAD</name>
        <dbReference type="ChEBI" id="CHEBI:57692"/>
    </cofactor>
</comment>
<comment type="catalytic activity">
    <reaction evidence="1">
        <text>D-glucose + O2 = 2-dehydro-D-glucose + H2O2</text>
        <dbReference type="Rhea" id="RHEA:10552"/>
        <dbReference type="ChEBI" id="CHEBI:4167"/>
        <dbReference type="ChEBI" id="CHEBI:15379"/>
        <dbReference type="ChEBI" id="CHEBI:16240"/>
        <dbReference type="ChEBI" id="CHEBI:16609"/>
        <dbReference type="EC" id="1.1.3.10"/>
    </reaction>
</comment>
<evidence type="ECO:0000256" key="1">
    <source>
        <dbReference type="ARBA" id="ARBA00000827"/>
    </source>
</evidence>
<feature type="domain" description="Glucose-methanol-choline oxidoreductase N-terminal" evidence="13">
    <location>
        <begin position="214"/>
        <end position="298"/>
    </location>
</feature>
<comment type="caution">
    <text evidence="15">The sequence shown here is derived from an EMBL/GenBank/DDBJ whole genome shotgun (WGS) entry which is preliminary data.</text>
</comment>
<evidence type="ECO:0000256" key="10">
    <source>
        <dbReference type="ARBA" id="ARBA00030508"/>
    </source>
</evidence>
<keyword evidence="9" id="KW-0560">Oxidoreductase</keyword>
<dbReference type="SUPFAM" id="SSF54373">
    <property type="entry name" value="FAD-linked reductases, C-terminal domain"/>
    <property type="match status" value="1"/>
</dbReference>
<dbReference type="EC" id="1.1.3.10" evidence="5"/>
<accession>A0A8I2YYV3</accession>
<evidence type="ECO:0000256" key="8">
    <source>
        <dbReference type="ARBA" id="ARBA00022827"/>
    </source>
</evidence>
<dbReference type="EMBL" id="JAGFBS010000001">
    <property type="protein sequence ID" value="KAG6382089.1"/>
    <property type="molecule type" value="Genomic_DNA"/>
</dbReference>
<proteinExistence type="inferred from homology"/>
<dbReference type="InterPro" id="IPR012814">
    <property type="entry name" value="P2OX"/>
</dbReference>
<dbReference type="PANTHER" id="PTHR42784">
    <property type="entry name" value="PYRANOSE 2-OXIDASE"/>
    <property type="match status" value="1"/>
</dbReference>
<dbReference type="Proteomes" id="UP000683000">
    <property type="component" value="Unassembled WGS sequence"/>
</dbReference>
<sequence>MAEATDVFIAGTGPVGAAYARIILQTNPALRVTMADVGSQDGPVIGVHHKNSIKYQKDIDQFVNVIKGAIQPISIPPQDTLISNLGGQGWRPPEGEALIFHGSNPNQQPLLNLKGSGITRAVGGMGTHWTCNCPVPHENERRQLESVIPGDVLTGLLGEAGTLLNINDDQFDKSVRQIVVKKSLESFGDRVQKMALAVKRRTDNPDYVTWTGPDTILGDVVGNPNFKLLTEHLVVKVVISEGDPGMISGVSLRDLTKKENSERLVTAKAVILCCGAIPTPQILFNSGIRPDPLGRYLSEQSLTFCQVVLRQANIDAIPRGPPWGEFEPVGDAILKHIEDYQGDPLPIPFTDPDPQLMMTYSPERPWHVQIHHDAFSYGEIGPRADSRVVVDIRCFGPQEIQRDNRVTFPPQDLFRQWVPGIQDIYGMPQPTFEVRRSKSDHDNDQKMMAEMTQIADLLGSYLPGSYPQFMEPGLALHITGTTRIGTSANESVADANSKVHGFKNLWVGGNGCIPDATACNPTRTSVAIAIKGARAVLQYLRQ</sequence>
<evidence type="ECO:0000256" key="4">
    <source>
        <dbReference type="ARBA" id="ARBA00011881"/>
    </source>
</evidence>
<evidence type="ECO:0000313" key="15">
    <source>
        <dbReference type="EMBL" id="KAG6382089.1"/>
    </source>
</evidence>
<dbReference type="PANTHER" id="PTHR42784:SF1">
    <property type="entry name" value="PYRANOSE 2-OXIDASE"/>
    <property type="match status" value="1"/>
</dbReference>
<dbReference type="Pfam" id="PF00732">
    <property type="entry name" value="GMC_oxred_N"/>
    <property type="match status" value="1"/>
</dbReference>
<keyword evidence="8" id="KW-0274">FAD</keyword>
<reference evidence="15" key="1">
    <citation type="submission" date="2021-03" db="EMBL/GenBank/DDBJ databases">
        <title>Evolutionary innovations through gain and loss of genes in the ectomycorrhizal Boletales.</title>
        <authorList>
            <person name="Wu G."/>
            <person name="Miyauchi S."/>
            <person name="Morin E."/>
            <person name="Yang Z.-L."/>
            <person name="Xu J."/>
            <person name="Martin F.M."/>
        </authorList>
    </citation>
    <scope>NUCLEOTIDE SEQUENCE</scope>
    <source>
        <strain evidence="15">BR01</strain>
    </source>
</reference>
<dbReference type="SUPFAM" id="SSF51905">
    <property type="entry name" value="FAD/NAD(P)-binding domain"/>
    <property type="match status" value="1"/>
</dbReference>
<feature type="domain" description="Glucose-methanol-choline oxidoreductase C-terminal" evidence="14">
    <location>
        <begin position="426"/>
        <end position="529"/>
    </location>
</feature>
<keyword evidence="16" id="KW-1185">Reference proteome</keyword>
<organism evidence="15 16">
    <name type="scientific">Boletus reticuloceps</name>
    <dbReference type="NCBI Taxonomy" id="495285"/>
    <lineage>
        <taxon>Eukaryota</taxon>
        <taxon>Fungi</taxon>
        <taxon>Dikarya</taxon>
        <taxon>Basidiomycota</taxon>
        <taxon>Agaricomycotina</taxon>
        <taxon>Agaricomycetes</taxon>
        <taxon>Agaricomycetidae</taxon>
        <taxon>Boletales</taxon>
        <taxon>Boletineae</taxon>
        <taxon>Boletaceae</taxon>
        <taxon>Boletoideae</taxon>
        <taxon>Boletus</taxon>
    </lineage>
</organism>
<dbReference type="InterPro" id="IPR007867">
    <property type="entry name" value="GMC_OxRtase_C"/>
</dbReference>
<evidence type="ECO:0000256" key="2">
    <source>
        <dbReference type="ARBA" id="ARBA00001974"/>
    </source>
</evidence>
<evidence type="ECO:0000256" key="12">
    <source>
        <dbReference type="ARBA" id="ARBA00031330"/>
    </source>
</evidence>
<dbReference type="InterPro" id="IPR051473">
    <property type="entry name" value="P2Ox-like"/>
</dbReference>
<evidence type="ECO:0000313" key="16">
    <source>
        <dbReference type="Proteomes" id="UP000683000"/>
    </source>
</evidence>
<dbReference type="Gene3D" id="3.50.50.60">
    <property type="entry name" value="FAD/NAD(P)-binding domain"/>
    <property type="match status" value="2"/>
</dbReference>
<dbReference type="Pfam" id="PF05199">
    <property type="entry name" value="GMC_oxred_C"/>
    <property type="match status" value="1"/>
</dbReference>
<protein>
    <recommendedName>
        <fullName evidence="6">Pyranose 2-oxidase</fullName>
        <ecNumber evidence="5">1.1.3.10</ecNumber>
    </recommendedName>
    <alternativeName>
        <fullName evidence="11">FAD-oxidoreductase</fullName>
    </alternativeName>
    <alternativeName>
        <fullName evidence="10">Glucose 2-oxidase</fullName>
    </alternativeName>
    <alternativeName>
        <fullName evidence="12">Pyranose:oxygen 2-oxidoreductase</fullName>
    </alternativeName>
</protein>
<comment type="subunit">
    <text evidence="4">Homotetramer.</text>
</comment>
<dbReference type="InterPro" id="IPR000172">
    <property type="entry name" value="GMC_OxRdtase_N"/>
</dbReference>
<dbReference type="NCBIfam" id="TIGR02462">
    <property type="entry name" value="pyranose_ox"/>
    <property type="match status" value="1"/>
</dbReference>
<dbReference type="InterPro" id="IPR036188">
    <property type="entry name" value="FAD/NAD-bd_sf"/>
</dbReference>
<dbReference type="AlphaFoldDB" id="A0A8I2YYV3"/>
<evidence type="ECO:0000256" key="6">
    <source>
        <dbReference type="ARBA" id="ARBA00016408"/>
    </source>
</evidence>
<evidence type="ECO:0000256" key="7">
    <source>
        <dbReference type="ARBA" id="ARBA00022630"/>
    </source>
</evidence>
<keyword evidence="7" id="KW-0285">Flavoprotein</keyword>
<dbReference type="GO" id="GO:0050233">
    <property type="term" value="F:pyranose oxidase activity"/>
    <property type="evidence" value="ECO:0007669"/>
    <property type="project" value="UniProtKB-EC"/>
</dbReference>
<evidence type="ECO:0000259" key="13">
    <source>
        <dbReference type="Pfam" id="PF00732"/>
    </source>
</evidence>
<gene>
    <name evidence="15" type="ORF">JVT61DRAFT_729</name>
</gene>
<dbReference type="OrthoDB" id="269227at2759"/>
<evidence type="ECO:0000259" key="14">
    <source>
        <dbReference type="Pfam" id="PF05199"/>
    </source>
</evidence>
<comment type="similarity">
    <text evidence="3">Belongs to the GMC oxidoreductase family.</text>
</comment>
<evidence type="ECO:0000256" key="3">
    <source>
        <dbReference type="ARBA" id="ARBA00010790"/>
    </source>
</evidence>
<evidence type="ECO:0000256" key="5">
    <source>
        <dbReference type="ARBA" id="ARBA00013082"/>
    </source>
</evidence>